<dbReference type="PANTHER" id="PTHR11699">
    <property type="entry name" value="ALDEHYDE DEHYDROGENASE-RELATED"/>
    <property type="match status" value="1"/>
</dbReference>
<evidence type="ECO:0000313" key="11">
    <source>
        <dbReference type="Proteomes" id="UP000475545"/>
    </source>
</evidence>
<dbReference type="InterPro" id="IPR015590">
    <property type="entry name" value="Aldehyde_DH_dom"/>
</dbReference>
<sequence>MPKPTPDYFRRLAELIAIDDAGARPTRSVVEAFSGAEMATIPVGTAEDLETAVARARNAQQGWATQTPQQRAAVLNRFSDLVYRNAAELMDIAQAETGKARSYAQEEVMDVALTARHYATTGPKTLAERKVKGMLPGATSVRVRYQPKGVVGVISPWNYPLTLAVSDAVAALIAGNGVVIKPDSQTPYCALALAELLYRAGLPRELFAVVPGPGSVVGQAIVATTDYVMFTGSSATGAALAEQAGRRLIGFSAELGGKNPMIVTADADLDKAVEGAARACYSNSGQLCISIERLYVDKKVADEFTAKFAAYVSAMKLDATYDFSADMGSLASAAQVDTAEAHVRDAVDKGATVIAGGRRRADLGPFFFEPTVLTDVSDEMTCFAEETFGPVVSVYPVDSTDEAIKLANATQYGLNACVFAGSSTEANEIADQLRAGTVNINEGYAAAWGSTAAPMGGMGISGVGRRHGEEGILKYTEPQTVAEQRFLGIDRAPGIPKAVYRTVTPHAVRALKYLPGR</sequence>
<dbReference type="EMBL" id="WMBR01000002">
    <property type="protein sequence ID" value="MXP21492.1"/>
    <property type="molecule type" value="Genomic_DNA"/>
</dbReference>
<reference evidence="10 11" key="1">
    <citation type="submission" date="2019-11" db="EMBL/GenBank/DDBJ databases">
        <title>Gordonia sp. nov., a novel actinobacterium isolated from mangrove soil in Hainan.</title>
        <authorList>
            <person name="Huang X."/>
            <person name="Xie Y."/>
            <person name="Chu X."/>
            <person name="Xiao K."/>
        </authorList>
    </citation>
    <scope>NUCLEOTIDE SEQUENCE [LARGE SCALE GENOMIC DNA]</scope>
    <source>
        <strain evidence="10 11">HNM0687</strain>
    </source>
</reference>
<dbReference type="Gene3D" id="3.40.309.10">
    <property type="entry name" value="Aldehyde Dehydrogenase, Chain A, domain 2"/>
    <property type="match status" value="1"/>
</dbReference>
<dbReference type="CDD" id="cd07101">
    <property type="entry name" value="ALDH_SSADH2_GabD2"/>
    <property type="match status" value="1"/>
</dbReference>
<dbReference type="InterPro" id="IPR016161">
    <property type="entry name" value="Ald_DH/histidinol_DH"/>
</dbReference>
<organism evidence="10 11">
    <name type="scientific">Gordonia mangrovi</name>
    <dbReference type="NCBI Taxonomy" id="2665643"/>
    <lineage>
        <taxon>Bacteria</taxon>
        <taxon>Bacillati</taxon>
        <taxon>Actinomycetota</taxon>
        <taxon>Actinomycetes</taxon>
        <taxon>Mycobacteriales</taxon>
        <taxon>Gordoniaceae</taxon>
        <taxon>Gordonia</taxon>
    </lineage>
</organism>
<feature type="active site" evidence="6">
    <location>
        <position position="288"/>
    </location>
</feature>
<keyword evidence="11" id="KW-1185">Reference proteome</keyword>
<evidence type="ECO:0000256" key="7">
    <source>
        <dbReference type="PROSITE-ProRule" id="PRU10007"/>
    </source>
</evidence>
<evidence type="ECO:0000256" key="5">
    <source>
        <dbReference type="PIRNR" id="PIRNR036492"/>
    </source>
</evidence>
<dbReference type="NCBIfam" id="NF006916">
    <property type="entry name" value="PRK09407.1"/>
    <property type="match status" value="1"/>
</dbReference>
<evidence type="ECO:0000256" key="1">
    <source>
        <dbReference type="ARBA" id="ARBA00009986"/>
    </source>
</evidence>
<feature type="active site" evidence="6 7">
    <location>
        <position position="254"/>
    </location>
</feature>
<evidence type="ECO:0000256" key="4">
    <source>
        <dbReference type="ARBA" id="ARBA00048559"/>
    </source>
</evidence>
<comment type="catalytic activity">
    <reaction evidence="4">
        <text>succinate semialdehyde + NADP(+) + H2O = succinate + NADPH + 2 H(+)</text>
        <dbReference type="Rhea" id="RHEA:13213"/>
        <dbReference type="ChEBI" id="CHEBI:15377"/>
        <dbReference type="ChEBI" id="CHEBI:15378"/>
        <dbReference type="ChEBI" id="CHEBI:30031"/>
        <dbReference type="ChEBI" id="CHEBI:57706"/>
        <dbReference type="ChEBI" id="CHEBI:57783"/>
        <dbReference type="ChEBI" id="CHEBI:58349"/>
        <dbReference type="EC" id="1.2.1.79"/>
    </reaction>
</comment>
<evidence type="ECO:0000256" key="3">
    <source>
        <dbReference type="ARBA" id="ARBA00023002"/>
    </source>
</evidence>
<dbReference type="InterPro" id="IPR029510">
    <property type="entry name" value="Ald_DH_CS_GLU"/>
</dbReference>
<evidence type="ECO:0000256" key="8">
    <source>
        <dbReference type="RuleBase" id="RU003345"/>
    </source>
</evidence>
<dbReference type="FunFam" id="3.40.309.10:FF:000009">
    <property type="entry name" value="Aldehyde dehydrogenase A"/>
    <property type="match status" value="1"/>
</dbReference>
<dbReference type="Gene3D" id="3.40.605.10">
    <property type="entry name" value="Aldehyde Dehydrogenase, Chain A, domain 1"/>
    <property type="match status" value="1"/>
</dbReference>
<proteinExistence type="inferred from homology"/>
<dbReference type="RefSeq" id="WP_160901682.1">
    <property type="nucleotide sequence ID" value="NZ_CP102850.1"/>
</dbReference>
<dbReference type="Pfam" id="PF00171">
    <property type="entry name" value="Aldedh"/>
    <property type="match status" value="1"/>
</dbReference>
<gene>
    <name evidence="10" type="ORF">GIY30_09025</name>
</gene>
<dbReference type="InterPro" id="IPR016162">
    <property type="entry name" value="Ald_DH_N"/>
</dbReference>
<dbReference type="Proteomes" id="UP000475545">
    <property type="component" value="Unassembled WGS sequence"/>
</dbReference>
<dbReference type="SUPFAM" id="SSF53720">
    <property type="entry name" value="ALDH-like"/>
    <property type="match status" value="1"/>
</dbReference>
<dbReference type="InterPro" id="IPR012394">
    <property type="entry name" value="Aldehyde_DH_NAD(P)"/>
</dbReference>
<dbReference type="GO" id="GO:0006081">
    <property type="term" value="P:aldehyde metabolic process"/>
    <property type="evidence" value="ECO:0007669"/>
    <property type="project" value="InterPro"/>
</dbReference>
<dbReference type="InterPro" id="IPR016163">
    <property type="entry name" value="Ald_DH_C"/>
</dbReference>
<evidence type="ECO:0000313" key="10">
    <source>
        <dbReference type="EMBL" id="MXP21492.1"/>
    </source>
</evidence>
<accession>A0A6L7GPE3</accession>
<dbReference type="PIRSF" id="PIRSF036492">
    <property type="entry name" value="ALDH"/>
    <property type="match status" value="1"/>
</dbReference>
<feature type="domain" description="Aldehyde dehydrogenase" evidence="9">
    <location>
        <begin position="27"/>
        <end position="481"/>
    </location>
</feature>
<dbReference type="PROSITE" id="PS00687">
    <property type="entry name" value="ALDEHYDE_DEHYDR_GLU"/>
    <property type="match status" value="1"/>
</dbReference>
<keyword evidence="2" id="KW-0521">NADP</keyword>
<evidence type="ECO:0000259" key="9">
    <source>
        <dbReference type="Pfam" id="PF00171"/>
    </source>
</evidence>
<keyword evidence="3 5" id="KW-0560">Oxidoreductase</keyword>
<dbReference type="FunFam" id="3.40.605.10:FF:000010">
    <property type="entry name" value="N-succinylglutamate 5-semialdehyde dehydrogenase"/>
    <property type="match status" value="1"/>
</dbReference>
<protein>
    <recommendedName>
        <fullName evidence="5">Aldehyde dehydrogenase</fullName>
    </recommendedName>
</protein>
<evidence type="ECO:0000256" key="2">
    <source>
        <dbReference type="ARBA" id="ARBA00022857"/>
    </source>
</evidence>
<evidence type="ECO:0000256" key="6">
    <source>
        <dbReference type="PIRSR" id="PIRSR036492-1"/>
    </source>
</evidence>
<dbReference type="GO" id="GO:0036243">
    <property type="term" value="F:succinate-semialdehyde dehydrogenase (NADP+) activity"/>
    <property type="evidence" value="ECO:0007669"/>
    <property type="project" value="UniProtKB-EC"/>
</dbReference>
<comment type="similarity">
    <text evidence="1 5 8">Belongs to the aldehyde dehydrogenase family.</text>
</comment>
<dbReference type="AlphaFoldDB" id="A0A6L7GPE3"/>
<comment type="caution">
    <text evidence="10">The sequence shown here is derived from an EMBL/GenBank/DDBJ whole genome shotgun (WGS) entry which is preliminary data.</text>
</comment>
<name>A0A6L7GPE3_9ACTN</name>